<dbReference type="STRING" id="660518.SAMN05216218_10591"/>
<dbReference type="Proteomes" id="UP000199076">
    <property type="component" value="Unassembled WGS sequence"/>
</dbReference>
<dbReference type="AlphaFoldDB" id="A0A1G7JX13"/>
<feature type="domain" description="DUF8128" evidence="2">
    <location>
        <begin position="44"/>
        <end position="365"/>
    </location>
</feature>
<evidence type="ECO:0000313" key="3">
    <source>
        <dbReference type="EMBL" id="SDF29480.1"/>
    </source>
</evidence>
<proteinExistence type="predicted"/>
<keyword evidence="4" id="KW-1185">Reference proteome</keyword>
<protein>
    <recommendedName>
        <fullName evidence="2">DUF8128 domain-containing protein</fullName>
    </recommendedName>
</protein>
<accession>A0A1G7JX13</accession>
<evidence type="ECO:0000313" key="4">
    <source>
        <dbReference type="Proteomes" id="UP000199076"/>
    </source>
</evidence>
<evidence type="ECO:0000256" key="1">
    <source>
        <dbReference type="SAM" id="MobiDB-lite"/>
    </source>
</evidence>
<evidence type="ECO:0000259" key="2">
    <source>
        <dbReference type="Pfam" id="PF26449"/>
    </source>
</evidence>
<dbReference type="Pfam" id="PF26449">
    <property type="entry name" value="DUF8128"/>
    <property type="match status" value="1"/>
</dbReference>
<feature type="compositionally biased region" description="Basic and acidic residues" evidence="1">
    <location>
        <begin position="432"/>
        <end position="441"/>
    </location>
</feature>
<name>A0A1G7JX13_9EURY</name>
<organism evidence="3 4">
    <name type="scientific">Halorientalis regularis</name>
    <dbReference type="NCBI Taxonomy" id="660518"/>
    <lineage>
        <taxon>Archaea</taxon>
        <taxon>Methanobacteriati</taxon>
        <taxon>Methanobacteriota</taxon>
        <taxon>Stenosarchaea group</taxon>
        <taxon>Halobacteria</taxon>
        <taxon>Halobacteriales</taxon>
        <taxon>Haloarculaceae</taxon>
        <taxon>Halorientalis</taxon>
    </lineage>
</organism>
<feature type="region of interest" description="Disordered" evidence="1">
    <location>
        <begin position="389"/>
        <end position="441"/>
    </location>
</feature>
<dbReference type="RefSeq" id="WP_092690305.1">
    <property type="nucleotide sequence ID" value="NZ_FNBK01000005.1"/>
</dbReference>
<gene>
    <name evidence="3" type="ORF">SAMN05216218_10591</name>
</gene>
<dbReference type="OrthoDB" id="268875at2157"/>
<dbReference type="EMBL" id="FNBK01000005">
    <property type="protein sequence ID" value="SDF29480.1"/>
    <property type="molecule type" value="Genomic_DNA"/>
</dbReference>
<dbReference type="InterPro" id="IPR058441">
    <property type="entry name" value="DUF8128"/>
</dbReference>
<sequence>MGISNGIEWLFGWLGVGQQPHESYELTESDVSAIEDAAAVYRNYGGVVVRTRPPRDSGGIDAAVSLLQTIHDVEVRLGVVNESEHHAHEIYGDGDRIAFHWVAPTADAADRFDRQVRSSYDGVTVAETDSAVPELEAGEYAAGASFGLAREFWYPFQSPLTAGVDGEELADPYADIVADAAGTDRGGGSGDDCRVLVQTVFEPARDAWSRGGPWGHDVSVTAYERRETHQEQSLSGGVRTVEPTPREQAVGRLIGEQAGARGYYVTMRVVAVASDPETASQRVRRIAAGYEAYTHPATEQGLVATPIPPANVPDLLEDVAGRDHEFSATDRLTRLNPTKFLVTAPELAGLCHLPTDAINAPAVDWANMDAGPGVPPAATQMEDVATAGAVEESDNRFQPVSAADADVNVPLDADSGSNRASEGSGTEEPETGADRSGERER</sequence>
<reference evidence="4" key="1">
    <citation type="submission" date="2016-10" db="EMBL/GenBank/DDBJ databases">
        <authorList>
            <person name="Varghese N."/>
            <person name="Submissions S."/>
        </authorList>
    </citation>
    <scope>NUCLEOTIDE SEQUENCE [LARGE SCALE GENOMIC DNA]</scope>
    <source>
        <strain evidence="4">IBRC-M 10760</strain>
    </source>
</reference>